<accession>A0A4Y2RZF9</accession>
<organism evidence="2 3">
    <name type="scientific">Araneus ventricosus</name>
    <name type="common">Orbweaver spider</name>
    <name type="synonym">Epeira ventricosa</name>
    <dbReference type="NCBI Taxonomy" id="182803"/>
    <lineage>
        <taxon>Eukaryota</taxon>
        <taxon>Metazoa</taxon>
        <taxon>Ecdysozoa</taxon>
        <taxon>Arthropoda</taxon>
        <taxon>Chelicerata</taxon>
        <taxon>Arachnida</taxon>
        <taxon>Araneae</taxon>
        <taxon>Araneomorphae</taxon>
        <taxon>Entelegynae</taxon>
        <taxon>Araneoidea</taxon>
        <taxon>Araneidae</taxon>
        <taxon>Araneus</taxon>
    </lineage>
</organism>
<feature type="compositionally biased region" description="Low complexity" evidence="1">
    <location>
        <begin position="53"/>
        <end position="68"/>
    </location>
</feature>
<name>A0A4Y2RZF9_ARAVE</name>
<protein>
    <submittedName>
        <fullName evidence="2">Uncharacterized protein</fullName>
    </submittedName>
</protein>
<dbReference type="Proteomes" id="UP000499080">
    <property type="component" value="Unassembled WGS sequence"/>
</dbReference>
<keyword evidence="3" id="KW-1185">Reference proteome</keyword>
<proteinExistence type="predicted"/>
<evidence type="ECO:0000313" key="2">
    <source>
        <dbReference type="EMBL" id="GBN81151.1"/>
    </source>
</evidence>
<comment type="caution">
    <text evidence="2">The sequence shown here is derived from an EMBL/GenBank/DDBJ whole genome shotgun (WGS) entry which is preliminary data.</text>
</comment>
<sequence length="144" mass="16383">MSRFTSRLPLYHQAPSCHFPHNFSFLPQARLPVSPSKTLKKQKPPPFNQPVGSLFSSKSPEVSSLSKLPHPHNSSGNRQETAHLPVNFHRQKNQKTRPSPHAEAVSHWTKFHLRKTRLTNDGPDSSLLELKWSKPSKLKQSQLV</sequence>
<gene>
    <name evidence="2" type="ORF">AVEN_34916_1</name>
</gene>
<reference evidence="2 3" key="1">
    <citation type="journal article" date="2019" name="Sci. Rep.">
        <title>Orb-weaving spider Araneus ventricosus genome elucidates the spidroin gene catalogue.</title>
        <authorList>
            <person name="Kono N."/>
            <person name="Nakamura H."/>
            <person name="Ohtoshi R."/>
            <person name="Moran D.A.P."/>
            <person name="Shinohara A."/>
            <person name="Yoshida Y."/>
            <person name="Fujiwara M."/>
            <person name="Mori M."/>
            <person name="Tomita M."/>
            <person name="Arakawa K."/>
        </authorList>
    </citation>
    <scope>NUCLEOTIDE SEQUENCE [LARGE SCALE GENOMIC DNA]</scope>
</reference>
<evidence type="ECO:0000313" key="3">
    <source>
        <dbReference type="Proteomes" id="UP000499080"/>
    </source>
</evidence>
<dbReference type="AlphaFoldDB" id="A0A4Y2RZF9"/>
<evidence type="ECO:0000256" key="1">
    <source>
        <dbReference type="SAM" id="MobiDB-lite"/>
    </source>
</evidence>
<feature type="region of interest" description="Disordered" evidence="1">
    <location>
        <begin position="34"/>
        <end position="144"/>
    </location>
</feature>
<dbReference type="EMBL" id="BGPR01019164">
    <property type="protein sequence ID" value="GBN81151.1"/>
    <property type="molecule type" value="Genomic_DNA"/>
</dbReference>